<accession>A0AB38TKC4</accession>
<dbReference type="CDD" id="cd06170">
    <property type="entry name" value="LuxR_C_like"/>
    <property type="match status" value="1"/>
</dbReference>
<evidence type="ECO:0000259" key="8">
    <source>
        <dbReference type="PROSITE" id="PS50110"/>
    </source>
</evidence>
<evidence type="ECO:0000256" key="5">
    <source>
        <dbReference type="ARBA" id="ARBA00023163"/>
    </source>
</evidence>
<dbReference type="GO" id="GO:0006355">
    <property type="term" value="P:regulation of DNA-templated transcription"/>
    <property type="evidence" value="ECO:0007669"/>
    <property type="project" value="InterPro"/>
</dbReference>
<dbReference type="SMART" id="SM00448">
    <property type="entry name" value="REC"/>
    <property type="match status" value="1"/>
</dbReference>
<dbReference type="InterPro" id="IPR016032">
    <property type="entry name" value="Sig_transdc_resp-reg_C-effctor"/>
</dbReference>
<dbReference type="InterPro" id="IPR011006">
    <property type="entry name" value="CheY-like_superfamily"/>
</dbReference>
<dbReference type="Gene3D" id="3.40.50.2300">
    <property type="match status" value="1"/>
</dbReference>
<dbReference type="PRINTS" id="PR00038">
    <property type="entry name" value="HTHLUXR"/>
</dbReference>
<keyword evidence="3" id="KW-0805">Transcription regulation</keyword>
<evidence type="ECO:0000313" key="10">
    <source>
        <dbReference type="Proteomes" id="UP001060070"/>
    </source>
</evidence>
<dbReference type="InterPro" id="IPR036388">
    <property type="entry name" value="WH-like_DNA-bd_sf"/>
</dbReference>
<evidence type="ECO:0000256" key="2">
    <source>
        <dbReference type="ARBA" id="ARBA00023012"/>
    </source>
</evidence>
<organism evidence="9 10">
    <name type="scientific">Mesorhizobium ciceri</name>
    <dbReference type="NCBI Taxonomy" id="39645"/>
    <lineage>
        <taxon>Bacteria</taxon>
        <taxon>Pseudomonadati</taxon>
        <taxon>Pseudomonadota</taxon>
        <taxon>Alphaproteobacteria</taxon>
        <taxon>Hyphomicrobiales</taxon>
        <taxon>Phyllobacteriaceae</taxon>
        <taxon>Mesorhizobium</taxon>
    </lineage>
</organism>
<dbReference type="FunFam" id="3.40.50.2300:FF:000018">
    <property type="entry name" value="DNA-binding transcriptional regulator NtrC"/>
    <property type="match status" value="1"/>
</dbReference>
<proteinExistence type="predicted"/>
<dbReference type="Pfam" id="PF00196">
    <property type="entry name" value="GerE"/>
    <property type="match status" value="1"/>
</dbReference>
<dbReference type="Gene3D" id="1.10.10.10">
    <property type="entry name" value="Winged helix-like DNA-binding domain superfamily/Winged helix DNA-binding domain"/>
    <property type="match status" value="1"/>
</dbReference>
<dbReference type="SUPFAM" id="SSF46894">
    <property type="entry name" value="C-terminal effector domain of the bipartite response regulators"/>
    <property type="match status" value="1"/>
</dbReference>
<gene>
    <name evidence="9" type="ORF">LRP29_31450</name>
</gene>
<dbReference type="GO" id="GO:0000160">
    <property type="term" value="P:phosphorelay signal transduction system"/>
    <property type="evidence" value="ECO:0007669"/>
    <property type="project" value="UniProtKB-KW"/>
</dbReference>
<dbReference type="PROSITE" id="PS50110">
    <property type="entry name" value="RESPONSE_REGULATORY"/>
    <property type="match status" value="1"/>
</dbReference>
<keyword evidence="1 6" id="KW-0597">Phosphoprotein</keyword>
<keyword evidence="9" id="KW-0614">Plasmid</keyword>
<keyword evidence="2" id="KW-0902">Two-component regulatory system</keyword>
<dbReference type="InterPro" id="IPR001789">
    <property type="entry name" value="Sig_transdc_resp-reg_receiver"/>
</dbReference>
<dbReference type="SMART" id="SM00421">
    <property type="entry name" value="HTH_LUXR"/>
    <property type="match status" value="1"/>
</dbReference>
<dbReference type="Pfam" id="PF00072">
    <property type="entry name" value="Response_reg"/>
    <property type="match status" value="1"/>
</dbReference>
<dbReference type="PROSITE" id="PS50043">
    <property type="entry name" value="HTH_LUXR_2"/>
    <property type="match status" value="1"/>
</dbReference>
<dbReference type="Proteomes" id="UP001060070">
    <property type="component" value="Plasmid unnamed"/>
</dbReference>
<dbReference type="RefSeq" id="WP_024504943.1">
    <property type="nucleotide sequence ID" value="NZ_CP088148.1"/>
</dbReference>
<keyword evidence="5" id="KW-0804">Transcription</keyword>
<dbReference type="AlphaFoldDB" id="A0AB38TKC4"/>
<dbReference type="CDD" id="cd17537">
    <property type="entry name" value="REC_FixJ"/>
    <property type="match status" value="1"/>
</dbReference>
<dbReference type="SUPFAM" id="SSF52172">
    <property type="entry name" value="CheY-like"/>
    <property type="match status" value="1"/>
</dbReference>
<dbReference type="PANTHER" id="PTHR44688:SF16">
    <property type="entry name" value="DNA-BINDING TRANSCRIPTIONAL ACTIVATOR DEVR_DOSR"/>
    <property type="match status" value="1"/>
</dbReference>
<name>A0AB38TKC4_9HYPH</name>
<sequence length="209" mass="22829">MSHAQPIVFIVDDDVSVRESLEALINLTGLRVETFASAEEFLMRPRVSVPNCLLLDVSLPDLNGLDLQKQITADRADMPIIFITGYGDVPMTVRAMKAGAAEFLTKPVSDDVLLDAISQAIERSRETIDRDAELQALRDDQATLSRREREVMALVTSGLMNKQVGFQLGISEITVKAHRGRMMQKMKAGSLAELVNMSAKLGSASAVKA</sequence>
<dbReference type="GO" id="GO:0003677">
    <property type="term" value="F:DNA binding"/>
    <property type="evidence" value="ECO:0007669"/>
    <property type="project" value="UniProtKB-KW"/>
</dbReference>
<dbReference type="InterPro" id="IPR000792">
    <property type="entry name" value="Tscrpt_reg_LuxR_C"/>
</dbReference>
<evidence type="ECO:0000256" key="1">
    <source>
        <dbReference type="ARBA" id="ARBA00022553"/>
    </source>
</evidence>
<evidence type="ECO:0000313" key="9">
    <source>
        <dbReference type="EMBL" id="UTU55237.1"/>
    </source>
</evidence>
<reference evidence="9 10" key="1">
    <citation type="journal article" date="2022" name="Microbiol. Resour. Announc.">
        <title>Complete Genome Sequence of Mesorhizobium ciceri Strain R30, a Rhizobium Used as a Commercial Inoculant for Chickpea in Argentina.</title>
        <authorList>
            <person name="Foresto E."/>
            <person name="Revale S."/>
            <person name="Primo E."/>
            <person name="Nievas F."/>
            <person name="Carezzano E."/>
            <person name="Puente M."/>
            <person name="Alzari P."/>
            <person name="Mart M."/>
            <person name="Ben-Assaya M."/>
            <person name="Mornico D."/>
            <person name="Santoro M."/>
            <person name="Mart F."/>
            <person name="Giordano W."/>
            <person name="Bogino P."/>
        </authorList>
    </citation>
    <scope>NUCLEOTIDE SEQUENCE [LARGE SCALE GENOMIC DNA]</scope>
    <source>
        <strain evidence="9 10">R30</strain>
    </source>
</reference>
<keyword evidence="10" id="KW-1185">Reference proteome</keyword>
<feature type="modified residue" description="4-aspartylphosphate" evidence="6">
    <location>
        <position position="56"/>
    </location>
</feature>
<evidence type="ECO:0000256" key="3">
    <source>
        <dbReference type="ARBA" id="ARBA00023015"/>
    </source>
</evidence>
<keyword evidence="4" id="KW-0238">DNA-binding</keyword>
<evidence type="ECO:0000259" key="7">
    <source>
        <dbReference type="PROSITE" id="PS50043"/>
    </source>
</evidence>
<evidence type="ECO:0000256" key="4">
    <source>
        <dbReference type="ARBA" id="ARBA00023125"/>
    </source>
</evidence>
<feature type="domain" description="HTH luxR-type" evidence="7">
    <location>
        <begin position="137"/>
        <end position="202"/>
    </location>
</feature>
<dbReference type="PANTHER" id="PTHR44688">
    <property type="entry name" value="DNA-BINDING TRANSCRIPTIONAL ACTIVATOR DEVR_DOSR"/>
    <property type="match status" value="1"/>
</dbReference>
<dbReference type="PROSITE" id="PS00622">
    <property type="entry name" value="HTH_LUXR_1"/>
    <property type="match status" value="1"/>
</dbReference>
<dbReference type="EMBL" id="CP088148">
    <property type="protein sequence ID" value="UTU55237.1"/>
    <property type="molecule type" value="Genomic_DNA"/>
</dbReference>
<geneLocation type="plasmid" evidence="9 10">
    <name>unnamed</name>
</geneLocation>
<protein>
    <submittedName>
        <fullName evidence="9">Response regulator</fullName>
    </submittedName>
</protein>
<feature type="domain" description="Response regulatory" evidence="8">
    <location>
        <begin position="7"/>
        <end position="121"/>
    </location>
</feature>
<evidence type="ECO:0000256" key="6">
    <source>
        <dbReference type="PROSITE-ProRule" id="PRU00169"/>
    </source>
</evidence>